<dbReference type="InterPro" id="IPR003482">
    <property type="entry name" value="Whib"/>
</dbReference>
<keyword evidence="7" id="KW-0411">Iron-sulfur</keyword>
<evidence type="ECO:0000313" key="14">
    <source>
        <dbReference type="Proteomes" id="UP001183610"/>
    </source>
</evidence>
<comment type="subcellular location">
    <subcellularLocation>
        <location evidence="2">Cytoplasm</location>
    </subcellularLocation>
</comment>
<evidence type="ECO:0000256" key="3">
    <source>
        <dbReference type="ARBA" id="ARBA00006597"/>
    </source>
</evidence>
<dbReference type="Pfam" id="PF02467">
    <property type="entry name" value="Whib"/>
    <property type="match status" value="1"/>
</dbReference>
<evidence type="ECO:0000256" key="8">
    <source>
        <dbReference type="ARBA" id="ARBA00023015"/>
    </source>
</evidence>
<evidence type="ECO:0000256" key="2">
    <source>
        <dbReference type="ARBA" id="ARBA00004496"/>
    </source>
</evidence>
<dbReference type="InterPro" id="IPR034768">
    <property type="entry name" value="4FE4S_WBL"/>
</dbReference>
<sequence>MTTAQPWYDRAACLGVDTEYFYPSRSGEDEKAALALCRICPVRAECLADEQATDSPYGLWGIRGGLTAAERTKLRGPRRKKRASAE</sequence>
<comment type="caution">
    <text evidence="13">The sequence shown here is derived from an EMBL/GenBank/DDBJ whole genome shotgun (WGS) entry which is preliminary data.</text>
</comment>
<keyword evidence="5" id="KW-0479">Metal-binding</keyword>
<dbReference type="PROSITE" id="PS51674">
    <property type="entry name" value="4FE4S_WBL"/>
    <property type="match status" value="1"/>
</dbReference>
<comment type="similarity">
    <text evidence="3">Belongs to the WhiB family.</text>
</comment>
<evidence type="ECO:0000256" key="5">
    <source>
        <dbReference type="ARBA" id="ARBA00022723"/>
    </source>
</evidence>
<dbReference type="PANTHER" id="PTHR38839">
    <property type="entry name" value="TRANSCRIPTIONAL REGULATOR WHID-RELATED"/>
    <property type="match status" value="1"/>
</dbReference>
<dbReference type="Proteomes" id="UP001183610">
    <property type="component" value="Unassembled WGS sequence"/>
</dbReference>
<evidence type="ECO:0000259" key="12">
    <source>
        <dbReference type="PROSITE" id="PS51674"/>
    </source>
</evidence>
<evidence type="ECO:0000256" key="11">
    <source>
        <dbReference type="ARBA" id="ARBA00023163"/>
    </source>
</evidence>
<gene>
    <name evidence="13" type="ORF">RM698_12710</name>
</gene>
<evidence type="ECO:0000256" key="1">
    <source>
        <dbReference type="ARBA" id="ARBA00001966"/>
    </source>
</evidence>
<keyword evidence="6" id="KW-0408">Iron</keyword>
<keyword evidence="10" id="KW-1015">Disulfide bond</keyword>
<protein>
    <submittedName>
        <fullName evidence="13">WhiB family transcriptional regulator</fullName>
    </submittedName>
</protein>
<evidence type="ECO:0000256" key="4">
    <source>
        <dbReference type="ARBA" id="ARBA00022485"/>
    </source>
</evidence>
<keyword evidence="4" id="KW-0004">4Fe-4S</keyword>
<evidence type="ECO:0000313" key="13">
    <source>
        <dbReference type="EMBL" id="MDT0409909.1"/>
    </source>
</evidence>
<keyword evidence="14" id="KW-1185">Reference proteome</keyword>
<organism evidence="13 14">
    <name type="scientific">Streptomyces evansiae</name>
    <dbReference type="NCBI Taxonomy" id="3075535"/>
    <lineage>
        <taxon>Bacteria</taxon>
        <taxon>Bacillati</taxon>
        <taxon>Actinomycetota</taxon>
        <taxon>Actinomycetes</taxon>
        <taxon>Kitasatosporales</taxon>
        <taxon>Streptomycetaceae</taxon>
        <taxon>Streptomyces</taxon>
    </lineage>
</organism>
<dbReference type="EMBL" id="JAVRET010000024">
    <property type="protein sequence ID" value="MDT0409909.1"/>
    <property type="molecule type" value="Genomic_DNA"/>
</dbReference>
<keyword evidence="11" id="KW-0804">Transcription</keyword>
<keyword evidence="8" id="KW-0805">Transcription regulation</keyword>
<reference evidence="14" key="1">
    <citation type="submission" date="2023-07" db="EMBL/GenBank/DDBJ databases">
        <title>30 novel species of actinomycetes from the DSMZ collection.</title>
        <authorList>
            <person name="Nouioui I."/>
        </authorList>
    </citation>
    <scope>NUCLEOTIDE SEQUENCE [LARGE SCALE GENOMIC DNA]</scope>
    <source>
        <strain evidence="14">DSM 41979</strain>
    </source>
</reference>
<evidence type="ECO:0000256" key="7">
    <source>
        <dbReference type="ARBA" id="ARBA00023014"/>
    </source>
</evidence>
<dbReference type="RefSeq" id="WP_010264231.1">
    <property type="nucleotide sequence ID" value="NZ_JAVRET010000024.1"/>
</dbReference>
<proteinExistence type="inferred from homology"/>
<keyword evidence="9" id="KW-0238">DNA-binding</keyword>
<feature type="domain" description="4Fe-4S Wbl-type" evidence="12">
    <location>
        <begin position="12"/>
        <end position="73"/>
    </location>
</feature>
<evidence type="ECO:0000256" key="6">
    <source>
        <dbReference type="ARBA" id="ARBA00023004"/>
    </source>
</evidence>
<name>A0ABU2R1D5_9ACTN</name>
<evidence type="ECO:0000256" key="9">
    <source>
        <dbReference type="ARBA" id="ARBA00023125"/>
    </source>
</evidence>
<evidence type="ECO:0000256" key="10">
    <source>
        <dbReference type="ARBA" id="ARBA00023157"/>
    </source>
</evidence>
<comment type="cofactor">
    <cofactor evidence="1">
        <name>[4Fe-4S] cluster</name>
        <dbReference type="ChEBI" id="CHEBI:49883"/>
    </cofactor>
</comment>
<accession>A0ABU2R1D5</accession>